<evidence type="ECO:0000313" key="4">
    <source>
        <dbReference type="Proteomes" id="UP000825729"/>
    </source>
</evidence>
<gene>
    <name evidence="3" type="ORF">H6P81_011090</name>
</gene>
<dbReference type="Gene3D" id="3.30.70.100">
    <property type="match status" value="2"/>
</dbReference>
<evidence type="ECO:0000313" key="3">
    <source>
        <dbReference type="EMBL" id="KAG9451125.1"/>
    </source>
</evidence>
<name>A0AAV7EQK2_ARIFI</name>
<proteinExistence type="predicted"/>
<keyword evidence="4" id="KW-1185">Reference proteome</keyword>
<protein>
    <recommendedName>
        <fullName evidence="2">Stress-response A/B barrel domain-containing protein</fullName>
    </recommendedName>
</protein>
<dbReference type="Pfam" id="PF07876">
    <property type="entry name" value="Dabb"/>
    <property type="match status" value="2"/>
</dbReference>
<dbReference type="InterPro" id="IPR011008">
    <property type="entry name" value="Dimeric_a/b-barrel"/>
</dbReference>
<dbReference type="EMBL" id="JAINDJ010000004">
    <property type="protein sequence ID" value="KAG9451125.1"/>
    <property type="molecule type" value="Genomic_DNA"/>
</dbReference>
<evidence type="ECO:0000256" key="1">
    <source>
        <dbReference type="ARBA" id="ARBA00011738"/>
    </source>
</evidence>
<feature type="domain" description="Stress-response A/B barrel" evidence="2">
    <location>
        <begin position="71"/>
        <end position="166"/>
    </location>
</feature>
<dbReference type="SMART" id="SM00886">
    <property type="entry name" value="Dabb"/>
    <property type="match status" value="2"/>
</dbReference>
<sequence length="287" mass="31188">MLSVKSLPFLQHQPHALKSVFLSTFRSHTILSPSTTRRALRLPLTALSLLRDVPASPRSYSPTMSSSDQIIEHLVFFAVSPDAAPSKPDEMISGLRSLTSLDSVAHLTAGPIFKNRSSAFGKFTHMLHSRYRSKSDLGSYTGDPAHVKVVKESVLPVCDDIMAVDWVADVAGGVVVPPPGSALRVTLLKPKEGIAAEEKAELMRVVGGIKESFPELVDYVSFGENFSPARAKGFELGFIAVFPGVKELEALDAMGEMVELQKEKVRHLLESVFVVDYAIPQQSSSSL</sequence>
<dbReference type="SUPFAM" id="SSF54909">
    <property type="entry name" value="Dimeric alpha+beta barrel"/>
    <property type="match status" value="2"/>
</dbReference>
<comment type="subunit">
    <text evidence="1">Homodimer.</text>
</comment>
<reference evidence="3 4" key="1">
    <citation type="submission" date="2021-07" db="EMBL/GenBank/DDBJ databases">
        <title>The Aristolochia fimbriata genome: insights into angiosperm evolution, floral development and chemical biosynthesis.</title>
        <authorList>
            <person name="Jiao Y."/>
        </authorList>
    </citation>
    <scope>NUCLEOTIDE SEQUENCE [LARGE SCALE GENOMIC DNA]</scope>
    <source>
        <strain evidence="3">IBCAS-2021</strain>
        <tissue evidence="3">Leaf</tissue>
    </source>
</reference>
<dbReference type="InterPro" id="IPR044662">
    <property type="entry name" value="HS1/DABB1-like"/>
</dbReference>
<dbReference type="Proteomes" id="UP000825729">
    <property type="component" value="Unassembled WGS sequence"/>
</dbReference>
<feature type="domain" description="Stress-response A/B barrel" evidence="2">
    <location>
        <begin position="182"/>
        <end position="277"/>
    </location>
</feature>
<accession>A0AAV7EQK2</accession>
<dbReference type="InterPro" id="IPR013097">
    <property type="entry name" value="Dabb"/>
</dbReference>
<organism evidence="3 4">
    <name type="scientific">Aristolochia fimbriata</name>
    <name type="common">White veined hardy Dutchman's pipe vine</name>
    <dbReference type="NCBI Taxonomy" id="158543"/>
    <lineage>
        <taxon>Eukaryota</taxon>
        <taxon>Viridiplantae</taxon>
        <taxon>Streptophyta</taxon>
        <taxon>Embryophyta</taxon>
        <taxon>Tracheophyta</taxon>
        <taxon>Spermatophyta</taxon>
        <taxon>Magnoliopsida</taxon>
        <taxon>Magnoliidae</taxon>
        <taxon>Piperales</taxon>
        <taxon>Aristolochiaceae</taxon>
        <taxon>Aristolochia</taxon>
    </lineage>
</organism>
<evidence type="ECO:0000259" key="2">
    <source>
        <dbReference type="PROSITE" id="PS51502"/>
    </source>
</evidence>
<comment type="caution">
    <text evidence="3">The sequence shown here is derived from an EMBL/GenBank/DDBJ whole genome shotgun (WGS) entry which is preliminary data.</text>
</comment>
<dbReference type="PANTHER" id="PTHR33178">
    <property type="match status" value="1"/>
</dbReference>
<dbReference type="AlphaFoldDB" id="A0AAV7EQK2"/>
<dbReference type="PROSITE" id="PS51502">
    <property type="entry name" value="S_R_A_B_BARREL"/>
    <property type="match status" value="2"/>
</dbReference>
<dbReference type="PANTHER" id="PTHR33178:SF3">
    <property type="entry name" value="STRESS-RESPONSE A_B BARREL DOMAIN-CONTAINING PROTEIN UP3"/>
    <property type="match status" value="1"/>
</dbReference>